<name>A0ABT0WR43_9BURK</name>
<keyword evidence="2" id="KW-1185">Reference proteome</keyword>
<reference evidence="1 2" key="1">
    <citation type="submission" date="2022-06" db="EMBL/GenBank/DDBJ databases">
        <title>Janthinobacterium kumbetensis sp. nov., isolated from spring water in Turkey.</title>
        <authorList>
            <person name="Inan Bektas K."/>
            <person name="Belduz A.A."/>
            <person name="Canakci S."/>
            <person name="Nalcaoglu A."/>
            <person name="Ceylan E."/>
            <person name="Kati H."/>
        </authorList>
    </citation>
    <scope>NUCLEOTIDE SEQUENCE [LARGE SCALE GENOMIC DNA]</scope>
    <source>
        <strain evidence="1 2">GK</strain>
    </source>
</reference>
<evidence type="ECO:0000313" key="2">
    <source>
        <dbReference type="Proteomes" id="UP001202243"/>
    </source>
</evidence>
<organism evidence="1 2">
    <name type="scientific">Janthinobacterium kumbetense</name>
    <dbReference type="NCBI Taxonomy" id="2950280"/>
    <lineage>
        <taxon>Bacteria</taxon>
        <taxon>Pseudomonadati</taxon>
        <taxon>Pseudomonadota</taxon>
        <taxon>Betaproteobacteria</taxon>
        <taxon>Burkholderiales</taxon>
        <taxon>Oxalobacteraceae</taxon>
        <taxon>Janthinobacterium</taxon>
    </lineage>
</organism>
<dbReference type="SUPFAM" id="SSF55166">
    <property type="entry name" value="Hedgehog/DD-peptidase"/>
    <property type="match status" value="1"/>
</dbReference>
<dbReference type="RefSeq" id="WP_251349939.1">
    <property type="nucleotide sequence ID" value="NZ_JAMQGR010000003.1"/>
</dbReference>
<comment type="caution">
    <text evidence="1">The sequence shown here is derived from an EMBL/GenBank/DDBJ whole genome shotgun (WGS) entry which is preliminary data.</text>
</comment>
<dbReference type="Gene3D" id="3.30.1380.10">
    <property type="match status" value="1"/>
</dbReference>
<sequence>MLELQPRDARGYFNLSQRPEGAGYYTYGTPPNGAGQYAHPKLLSLLFLVEHQWQGIDSRKIGFGNISLADGVVYHDHASHRSGKDVDVRLFRKDKMERAVTRFDTQYDRDATAQLIRIFFEFSFVQVIYFNDPTIPRIRPLIHHDDHFHITIK</sequence>
<dbReference type="InterPro" id="IPR009045">
    <property type="entry name" value="Zn_M74/Hedgehog-like"/>
</dbReference>
<dbReference type="EMBL" id="JAMQGR010000003">
    <property type="protein sequence ID" value="MCM2566453.1"/>
    <property type="molecule type" value="Genomic_DNA"/>
</dbReference>
<evidence type="ECO:0000313" key="1">
    <source>
        <dbReference type="EMBL" id="MCM2566453.1"/>
    </source>
</evidence>
<protein>
    <submittedName>
        <fullName evidence="1">Penicillin-insensitive murein endopeptidase</fullName>
    </submittedName>
</protein>
<proteinExistence type="predicted"/>
<dbReference type="Proteomes" id="UP001202243">
    <property type="component" value="Unassembled WGS sequence"/>
</dbReference>
<accession>A0ABT0WR43</accession>
<gene>
    <name evidence="1" type="ORF">NCG91_12680</name>
</gene>